<sequence>MIMRSITAALSTWYCMCSMRMNEGLIKAEQACNSMQNRLSKDLKQCDDGAVTAEYAVVLIAATAFATALIAIAKSDAVRTAIGDLVTKALHVS</sequence>
<dbReference type="EMBL" id="ADEQ01000002">
    <property type="protein sequence ID" value="EIK81374.1"/>
    <property type="molecule type" value="Genomic_DNA"/>
</dbReference>
<protein>
    <recommendedName>
        <fullName evidence="4">DUF4244 domain-containing protein</fullName>
    </recommendedName>
</protein>
<dbReference type="Proteomes" id="UP000005936">
    <property type="component" value="Unassembled WGS sequence"/>
</dbReference>
<evidence type="ECO:0000256" key="1">
    <source>
        <dbReference type="SAM" id="Phobius"/>
    </source>
</evidence>
<evidence type="ECO:0000313" key="3">
    <source>
        <dbReference type="Proteomes" id="UP000005936"/>
    </source>
</evidence>
<dbReference type="AlphaFoldDB" id="I4LWN4"/>
<comment type="caution">
    <text evidence="2">The sequence shown here is derived from an EMBL/GenBank/DDBJ whole genome shotgun (WGS) entry which is preliminary data.</text>
</comment>
<reference evidence="2 3" key="1">
    <citation type="journal article" date="2012" name="J. Bacteriol.">
        <title>Comparative Genomic Analyses of 17 Clinical Isolates of Gardnerella vaginalis Provide Evidence of Multiple Genetically Isolated Clades Consistent with Subspeciation into Genovars.</title>
        <authorList>
            <person name="Ahmed A."/>
            <person name="Earl J."/>
            <person name="Retchless A."/>
            <person name="Hillier S."/>
            <person name="Rabe L."/>
            <person name="Cherpes T."/>
            <person name="Powell E."/>
            <person name="Janto B."/>
            <person name="Eutsey R."/>
            <person name="Hiller N.L."/>
            <person name="Boissy R."/>
            <person name="Dahlgreen M."/>
            <person name="Hall B."/>
            <person name="Costerton J."/>
            <person name="Post J.C."/>
            <person name="Hu F."/>
            <person name="Ehrlich G."/>
        </authorList>
    </citation>
    <scope>NUCLEOTIDE SEQUENCE [LARGE SCALE GENOMIC DNA]</scope>
    <source>
        <strain evidence="2 3">55152</strain>
    </source>
</reference>
<dbReference type="Pfam" id="PF14029">
    <property type="entry name" value="DUF4244"/>
    <property type="match status" value="1"/>
</dbReference>
<gene>
    <name evidence="2" type="ORF">CGSMWGv55152_00865</name>
</gene>
<keyword evidence="1" id="KW-1133">Transmembrane helix</keyword>
<dbReference type="PATRIC" id="fig|698955.3.peg.169"/>
<feature type="transmembrane region" description="Helical" evidence="1">
    <location>
        <begin position="52"/>
        <end position="73"/>
    </location>
</feature>
<accession>I4LWN4</accession>
<proteinExistence type="predicted"/>
<organism evidence="2 3">
    <name type="scientific">Gardnerella vaginalis 55152</name>
    <dbReference type="NCBI Taxonomy" id="698955"/>
    <lineage>
        <taxon>Bacteria</taxon>
        <taxon>Bacillati</taxon>
        <taxon>Actinomycetota</taxon>
        <taxon>Actinomycetes</taxon>
        <taxon>Bifidobacteriales</taxon>
        <taxon>Bifidobacteriaceae</taxon>
        <taxon>Gardnerella</taxon>
    </lineage>
</organism>
<keyword evidence="1" id="KW-0812">Transmembrane</keyword>
<evidence type="ECO:0008006" key="4">
    <source>
        <dbReference type="Google" id="ProtNLM"/>
    </source>
</evidence>
<dbReference type="InterPro" id="IPR025338">
    <property type="entry name" value="DUF4244"/>
</dbReference>
<keyword evidence="1" id="KW-0472">Membrane</keyword>
<evidence type="ECO:0000313" key="2">
    <source>
        <dbReference type="EMBL" id="EIK81374.1"/>
    </source>
</evidence>
<name>I4LWN4_GARVA</name>